<dbReference type="CDD" id="cd10432">
    <property type="entry name" value="BI-1-like_bacterial"/>
    <property type="match status" value="1"/>
</dbReference>
<keyword evidence="8" id="KW-1185">Reference proteome</keyword>
<evidence type="ECO:0000256" key="2">
    <source>
        <dbReference type="ARBA" id="ARBA00010350"/>
    </source>
</evidence>
<evidence type="ECO:0000313" key="7">
    <source>
        <dbReference type="EMBL" id="SKA87545.1"/>
    </source>
</evidence>
<sequence>MMQYGMPTSASRPRAEVVNEFLRGVYGWMSGGMLLTAGVAWATVNIQPLLQFAVNSMLFLILAELGLVFFLSMGIRKMSPTTAMASFLGYSALNGLTLSPILLVYTQQSIAATFVVTAGMFGAMSAYGLLTKKDLTSWGSLLFMGLIGIVLASVVNIFLGSATMGFVISGIGVLVFLGLTAYDTQQLKVMGDTASGGGDAAIRKMTILGALKLYLDFINLFLFLLRFMGVARD</sequence>
<name>A0A1T4XEP8_9BACT</name>
<dbReference type="OrthoDB" id="9793828at2"/>
<dbReference type="PANTHER" id="PTHR23291">
    <property type="entry name" value="BAX INHIBITOR-RELATED"/>
    <property type="match status" value="1"/>
</dbReference>
<proteinExistence type="inferred from homology"/>
<comment type="similarity">
    <text evidence="2 6">Belongs to the BI1 family.</text>
</comment>
<gene>
    <name evidence="7" type="ORF">SAMN02745704_02048</name>
</gene>
<reference evidence="7 8" key="1">
    <citation type="submission" date="2017-02" db="EMBL/GenBank/DDBJ databases">
        <authorList>
            <person name="Peterson S.W."/>
        </authorList>
    </citation>
    <scope>NUCLEOTIDE SEQUENCE [LARGE SCALE GENOMIC DNA]</scope>
    <source>
        <strain evidence="7 8">DSM 16080</strain>
    </source>
</reference>
<evidence type="ECO:0008006" key="9">
    <source>
        <dbReference type="Google" id="ProtNLM"/>
    </source>
</evidence>
<feature type="transmembrane region" description="Helical" evidence="6">
    <location>
        <begin position="213"/>
        <end position="231"/>
    </location>
</feature>
<dbReference type="Proteomes" id="UP000190027">
    <property type="component" value="Unassembled WGS sequence"/>
</dbReference>
<organism evidence="7 8">
    <name type="scientific">Paucidesulfovibrio gracilis DSM 16080</name>
    <dbReference type="NCBI Taxonomy" id="1121449"/>
    <lineage>
        <taxon>Bacteria</taxon>
        <taxon>Pseudomonadati</taxon>
        <taxon>Thermodesulfobacteriota</taxon>
        <taxon>Desulfovibrionia</taxon>
        <taxon>Desulfovibrionales</taxon>
        <taxon>Desulfovibrionaceae</taxon>
        <taxon>Paucidesulfovibrio</taxon>
    </lineage>
</organism>
<feature type="transmembrane region" description="Helical" evidence="6">
    <location>
        <begin position="110"/>
        <end position="129"/>
    </location>
</feature>
<feature type="transmembrane region" description="Helical" evidence="6">
    <location>
        <begin position="165"/>
        <end position="182"/>
    </location>
</feature>
<feature type="transmembrane region" description="Helical" evidence="6">
    <location>
        <begin position="141"/>
        <end position="159"/>
    </location>
</feature>
<feature type="transmembrane region" description="Helical" evidence="6">
    <location>
        <begin position="83"/>
        <end position="104"/>
    </location>
</feature>
<evidence type="ECO:0000256" key="4">
    <source>
        <dbReference type="ARBA" id="ARBA00022989"/>
    </source>
</evidence>
<keyword evidence="4 6" id="KW-1133">Transmembrane helix</keyword>
<dbReference type="Pfam" id="PF01027">
    <property type="entry name" value="Bax1-I"/>
    <property type="match status" value="1"/>
</dbReference>
<dbReference type="GO" id="GO:0005886">
    <property type="term" value="C:plasma membrane"/>
    <property type="evidence" value="ECO:0007669"/>
    <property type="project" value="TreeGrafter"/>
</dbReference>
<comment type="subcellular location">
    <subcellularLocation>
        <location evidence="1">Membrane</location>
        <topology evidence="1">Multi-pass membrane protein</topology>
    </subcellularLocation>
</comment>
<dbReference type="AlphaFoldDB" id="A0A1T4XEP8"/>
<keyword evidence="3 6" id="KW-0812">Transmembrane</keyword>
<evidence type="ECO:0000256" key="1">
    <source>
        <dbReference type="ARBA" id="ARBA00004141"/>
    </source>
</evidence>
<dbReference type="STRING" id="1121449.SAMN02745704_02048"/>
<dbReference type="PANTHER" id="PTHR23291:SF50">
    <property type="entry name" value="PROTEIN LIFEGUARD 4"/>
    <property type="match status" value="1"/>
</dbReference>
<feature type="transmembrane region" description="Helical" evidence="6">
    <location>
        <begin position="21"/>
        <end position="43"/>
    </location>
</feature>
<accession>A0A1T4XEP8</accession>
<protein>
    <recommendedName>
        <fullName evidence="9">Modulator of FtsH protease</fullName>
    </recommendedName>
</protein>
<feature type="transmembrane region" description="Helical" evidence="6">
    <location>
        <begin position="49"/>
        <end position="71"/>
    </location>
</feature>
<dbReference type="EMBL" id="FUYC01000010">
    <property type="protein sequence ID" value="SKA87545.1"/>
    <property type="molecule type" value="Genomic_DNA"/>
</dbReference>
<evidence type="ECO:0000256" key="6">
    <source>
        <dbReference type="RuleBase" id="RU004379"/>
    </source>
</evidence>
<dbReference type="InterPro" id="IPR006214">
    <property type="entry name" value="Bax_inhibitor_1-related"/>
</dbReference>
<evidence type="ECO:0000256" key="5">
    <source>
        <dbReference type="ARBA" id="ARBA00023136"/>
    </source>
</evidence>
<evidence type="ECO:0000256" key="3">
    <source>
        <dbReference type="ARBA" id="ARBA00022692"/>
    </source>
</evidence>
<evidence type="ECO:0000313" key="8">
    <source>
        <dbReference type="Proteomes" id="UP000190027"/>
    </source>
</evidence>
<dbReference type="RefSeq" id="WP_144019418.1">
    <property type="nucleotide sequence ID" value="NZ_FUYC01000010.1"/>
</dbReference>
<keyword evidence="5 6" id="KW-0472">Membrane</keyword>